<sequence length="81" mass="9245">MLPTPVVRDAERRCMSMILGLTAVSCAVKQYGFAAALQPYVLSLHAWRKLRRDGEIDTMRRRSFPYNLLTTFPTVDTELTP</sequence>
<name>A0A4Y3KE08_CELUD</name>
<gene>
    <name evidence="1" type="ORF">CUD01_26910</name>
</gene>
<evidence type="ECO:0000313" key="2">
    <source>
        <dbReference type="Proteomes" id="UP000315842"/>
    </source>
</evidence>
<dbReference type="Proteomes" id="UP000315842">
    <property type="component" value="Unassembled WGS sequence"/>
</dbReference>
<comment type="caution">
    <text evidence="1">The sequence shown here is derived from an EMBL/GenBank/DDBJ whole genome shotgun (WGS) entry which is preliminary data.</text>
</comment>
<proteinExistence type="predicted"/>
<organism evidence="1 2">
    <name type="scientific">Cellulomonas uda</name>
    <dbReference type="NCBI Taxonomy" id="1714"/>
    <lineage>
        <taxon>Bacteria</taxon>
        <taxon>Bacillati</taxon>
        <taxon>Actinomycetota</taxon>
        <taxon>Actinomycetes</taxon>
        <taxon>Micrococcales</taxon>
        <taxon>Cellulomonadaceae</taxon>
        <taxon>Cellulomonas</taxon>
    </lineage>
</organism>
<evidence type="ECO:0000313" key="1">
    <source>
        <dbReference type="EMBL" id="GEA82247.1"/>
    </source>
</evidence>
<keyword evidence="2" id="KW-1185">Reference proteome</keyword>
<dbReference type="EMBL" id="BJLP01000052">
    <property type="protein sequence ID" value="GEA82247.1"/>
    <property type="molecule type" value="Genomic_DNA"/>
</dbReference>
<reference evidence="1 2" key="1">
    <citation type="submission" date="2019-06" db="EMBL/GenBank/DDBJ databases">
        <title>Whole genome shotgun sequence of Cellulomonas uda NBRC 3747.</title>
        <authorList>
            <person name="Hosoyama A."/>
            <person name="Uohara A."/>
            <person name="Ohji S."/>
            <person name="Ichikawa N."/>
        </authorList>
    </citation>
    <scope>NUCLEOTIDE SEQUENCE [LARGE SCALE GENOMIC DNA]</scope>
    <source>
        <strain evidence="1 2">NBRC 3747</strain>
    </source>
</reference>
<dbReference type="AlphaFoldDB" id="A0A4Y3KE08"/>
<accession>A0A4Y3KE08</accession>
<protein>
    <submittedName>
        <fullName evidence="1">Uncharacterized protein</fullName>
    </submittedName>
</protein>